<evidence type="ECO:0000256" key="6">
    <source>
        <dbReference type="ARBA" id="ARBA00023136"/>
    </source>
</evidence>
<evidence type="ECO:0000256" key="5">
    <source>
        <dbReference type="ARBA" id="ARBA00022989"/>
    </source>
</evidence>
<feature type="transmembrane region" description="Helical" evidence="8">
    <location>
        <begin position="312"/>
        <end position="333"/>
    </location>
</feature>
<feature type="transmembrane region" description="Helical" evidence="8">
    <location>
        <begin position="168"/>
        <end position="189"/>
    </location>
</feature>
<evidence type="ECO:0000256" key="2">
    <source>
        <dbReference type="ARBA" id="ARBA00010992"/>
    </source>
</evidence>
<feature type="transmembrane region" description="Helical" evidence="8">
    <location>
        <begin position="243"/>
        <end position="264"/>
    </location>
</feature>
<feature type="transmembrane region" description="Helical" evidence="8">
    <location>
        <begin position="374"/>
        <end position="393"/>
    </location>
</feature>
<feature type="transmembrane region" description="Helical" evidence="8">
    <location>
        <begin position="12"/>
        <end position="39"/>
    </location>
</feature>
<feature type="transmembrane region" description="Helical" evidence="8">
    <location>
        <begin position="284"/>
        <end position="305"/>
    </location>
</feature>
<dbReference type="PRINTS" id="PR00171">
    <property type="entry name" value="SUGRTRNSPORT"/>
</dbReference>
<keyword evidence="3 7" id="KW-0813">Transport</keyword>
<evidence type="ECO:0000256" key="3">
    <source>
        <dbReference type="ARBA" id="ARBA00022448"/>
    </source>
</evidence>
<evidence type="ECO:0000256" key="7">
    <source>
        <dbReference type="RuleBase" id="RU003346"/>
    </source>
</evidence>
<accession>A0A1I0S7F9</accession>
<dbReference type="SUPFAM" id="SSF103473">
    <property type="entry name" value="MFS general substrate transporter"/>
    <property type="match status" value="1"/>
</dbReference>
<dbReference type="InterPro" id="IPR050814">
    <property type="entry name" value="Myo-inositol_Transporter"/>
</dbReference>
<dbReference type="OrthoDB" id="9783823at2"/>
<gene>
    <name evidence="10" type="ORF">SAMN04488122_4304</name>
</gene>
<dbReference type="STRING" id="29529.SAMN04488122_4304"/>
<evidence type="ECO:0000313" key="10">
    <source>
        <dbReference type="EMBL" id="SEW51547.1"/>
    </source>
</evidence>
<evidence type="ECO:0000256" key="1">
    <source>
        <dbReference type="ARBA" id="ARBA00004141"/>
    </source>
</evidence>
<dbReference type="EMBL" id="FOJG01000002">
    <property type="protein sequence ID" value="SEW51547.1"/>
    <property type="molecule type" value="Genomic_DNA"/>
</dbReference>
<keyword evidence="6 8" id="KW-0472">Membrane</keyword>
<feature type="transmembrane region" description="Helical" evidence="8">
    <location>
        <begin position="103"/>
        <end position="126"/>
    </location>
</feature>
<keyword evidence="4 8" id="KW-0812">Transmembrane</keyword>
<dbReference type="InterPro" id="IPR036259">
    <property type="entry name" value="MFS_trans_sf"/>
</dbReference>
<dbReference type="InterPro" id="IPR005829">
    <property type="entry name" value="Sugar_transporter_CS"/>
</dbReference>
<dbReference type="Proteomes" id="UP000199310">
    <property type="component" value="Unassembled WGS sequence"/>
</dbReference>
<feature type="transmembrane region" description="Helical" evidence="8">
    <location>
        <begin position="339"/>
        <end position="362"/>
    </location>
</feature>
<evidence type="ECO:0000313" key="11">
    <source>
        <dbReference type="Proteomes" id="UP000199310"/>
    </source>
</evidence>
<dbReference type="Pfam" id="PF00083">
    <property type="entry name" value="Sugar_tr"/>
    <property type="match status" value="1"/>
</dbReference>
<name>A0A1I0S7F9_9BACT</name>
<evidence type="ECO:0000259" key="9">
    <source>
        <dbReference type="PROSITE" id="PS50850"/>
    </source>
</evidence>
<dbReference type="PROSITE" id="PS50850">
    <property type="entry name" value="MFS"/>
    <property type="match status" value="1"/>
</dbReference>
<feature type="domain" description="Major facilitator superfamily (MFS) profile" evidence="9">
    <location>
        <begin position="14"/>
        <end position="427"/>
    </location>
</feature>
<dbReference type="RefSeq" id="WP_089897891.1">
    <property type="nucleotide sequence ID" value="NZ_FOJG01000002.1"/>
</dbReference>
<dbReference type="PANTHER" id="PTHR48020">
    <property type="entry name" value="PROTON MYO-INOSITOL COTRANSPORTER"/>
    <property type="match status" value="1"/>
</dbReference>
<evidence type="ECO:0000256" key="8">
    <source>
        <dbReference type="SAM" id="Phobius"/>
    </source>
</evidence>
<dbReference type="NCBIfam" id="TIGR00879">
    <property type="entry name" value="SP"/>
    <property type="match status" value="1"/>
</dbReference>
<dbReference type="PROSITE" id="PS00216">
    <property type="entry name" value="SUGAR_TRANSPORT_1"/>
    <property type="match status" value="2"/>
</dbReference>
<dbReference type="InterPro" id="IPR020846">
    <property type="entry name" value="MFS_dom"/>
</dbReference>
<keyword evidence="5 8" id="KW-1133">Transmembrane helix</keyword>
<dbReference type="GO" id="GO:0016020">
    <property type="term" value="C:membrane"/>
    <property type="evidence" value="ECO:0007669"/>
    <property type="project" value="UniProtKB-SubCell"/>
</dbReference>
<proteinExistence type="inferred from homology"/>
<evidence type="ECO:0000256" key="4">
    <source>
        <dbReference type="ARBA" id="ARBA00022692"/>
    </source>
</evidence>
<feature type="transmembrane region" description="Helical" evidence="8">
    <location>
        <begin position="405"/>
        <end position="423"/>
    </location>
</feature>
<sequence>MKNYSYNYSYITAISIVAALGGYLFGFDFAVIAGGLPFLQKYFGLNTYWEGLATGSMALGAITGCLIAGILADKIGRKSGLLVAAAVFLLSSLAMGLAPSANIFIASRYAAGIGVGMASMLSPLYIAEIAPAAYRGRLMAINQLTMVLGIFITNLVNYSLRNIGPDAWRWMFGLGAVPSLVFLIGVFILPESPRWLLLKNRHARAAAVYTKIGNTSYARDMIHLFQAPAATSSSLSLLLNKKVWPVLFTGITLAVFQQFCGINTVFNYTPKLFERIGASADSQLLQTVFIGVVNLAFTIIAMLLVDKVGRKPLMLFGAAALSIVYLFIVQLLGAKNPDVAWLLLAAIGIYAMTLAPVTWILIAEIFPDNIRTTATTIAILFLWTAYFILVVSFPVLFQQLGDKTFYLYGFICLLGALFILKFVRETKGKLLGGDSNAAVMH</sequence>
<dbReference type="AlphaFoldDB" id="A0A1I0S7F9"/>
<comment type="subcellular location">
    <subcellularLocation>
        <location evidence="1">Membrane</location>
        <topology evidence="1">Multi-pass membrane protein</topology>
    </subcellularLocation>
</comment>
<dbReference type="Gene3D" id="1.20.1250.20">
    <property type="entry name" value="MFS general substrate transporter like domains"/>
    <property type="match status" value="2"/>
</dbReference>
<dbReference type="InterPro" id="IPR003663">
    <property type="entry name" value="Sugar/inositol_transpt"/>
</dbReference>
<feature type="transmembrane region" description="Helical" evidence="8">
    <location>
        <begin position="79"/>
        <end position="97"/>
    </location>
</feature>
<reference evidence="11" key="1">
    <citation type="submission" date="2016-10" db="EMBL/GenBank/DDBJ databases">
        <authorList>
            <person name="Varghese N."/>
            <person name="Submissions S."/>
        </authorList>
    </citation>
    <scope>NUCLEOTIDE SEQUENCE [LARGE SCALE GENOMIC DNA]</scope>
    <source>
        <strain evidence="11">DSM 3695</strain>
    </source>
</reference>
<dbReference type="PANTHER" id="PTHR48020:SF12">
    <property type="entry name" value="PROTON MYO-INOSITOL COTRANSPORTER"/>
    <property type="match status" value="1"/>
</dbReference>
<feature type="transmembrane region" description="Helical" evidence="8">
    <location>
        <begin position="51"/>
        <end position="72"/>
    </location>
</feature>
<feature type="transmembrane region" description="Helical" evidence="8">
    <location>
        <begin position="138"/>
        <end position="156"/>
    </location>
</feature>
<dbReference type="InterPro" id="IPR005828">
    <property type="entry name" value="MFS_sugar_transport-like"/>
</dbReference>
<dbReference type="GO" id="GO:0022857">
    <property type="term" value="F:transmembrane transporter activity"/>
    <property type="evidence" value="ECO:0007669"/>
    <property type="project" value="InterPro"/>
</dbReference>
<comment type="similarity">
    <text evidence="2 7">Belongs to the major facilitator superfamily. Sugar transporter (TC 2.A.1.1) family.</text>
</comment>
<keyword evidence="11" id="KW-1185">Reference proteome</keyword>
<protein>
    <submittedName>
        <fullName evidence="10">MFS transporter, sugar porter (SP) family</fullName>
    </submittedName>
</protein>
<organism evidence="10 11">
    <name type="scientific">Chitinophaga arvensicola</name>
    <dbReference type="NCBI Taxonomy" id="29529"/>
    <lineage>
        <taxon>Bacteria</taxon>
        <taxon>Pseudomonadati</taxon>
        <taxon>Bacteroidota</taxon>
        <taxon>Chitinophagia</taxon>
        <taxon>Chitinophagales</taxon>
        <taxon>Chitinophagaceae</taxon>
        <taxon>Chitinophaga</taxon>
    </lineage>
</organism>